<sequence length="67" mass="7585">MYLKNLLAKKNMSCYRLSKQSGIPQSTIHDLVNGKSNIMKCSVKTLYKLSTTLNIKMDDLVTCITDE</sequence>
<dbReference type="Proteomes" id="UP001060112">
    <property type="component" value="Chromosome"/>
</dbReference>
<dbReference type="Pfam" id="PF13443">
    <property type="entry name" value="HTH_26"/>
    <property type="match status" value="1"/>
</dbReference>
<dbReference type="RefSeq" id="WP_290141044.1">
    <property type="nucleotide sequence ID" value="NZ_CP101620.1"/>
</dbReference>
<evidence type="ECO:0000259" key="1">
    <source>
        <dbReference type="PROSITE" id="PS50943"/>
    </source>
</evidence>
<evidence type="ECO:0000313" key="2">
    <source>
        <dbReference type="EMBL" id="UTY39712.1"/>
    </source>
</evidence>
<dbReference type="PROSITE" id="PS50943">
    <property type="entry name" value="HTH_CROC1"/>
    <property type="match status" value="1"/>
</dbReference>
<dbReference type="CDD" id="cd00093">
    <property type="entry name" value="HTH_XRE"/>
    <property type="match status" value="1"/>
</dbReference>
<keyword evidence="3" id="KW-1185">Reference proteome</keyword>
<dbReference type="EMBL" id="CP101620">
    <property type="protein sequence ID" value="UTY39712.1"/>
    <property type="molecule type" value="Genomic_DNA"/>
</dbReference>
<dbReference type="SUPFAM" id="SSF47413">
    <property type="entry name" value="lambda repressor-like DNA-binding domains"/>
    <property type="match status" value="1"/>
</dbReference>
<dbReference type="Gene3D" id="1.10.260.40">
    <property type="entry name" value="lambda repressor-like DNA-binding domains"/>
    <property type="match status" value="1"/>
</dbReference>
<dbReference type="SMART" id="SM00530">
    <property type="entry name" value="HTH_XRE"/>
    <property type="match status" value="1"/>
</dbReference>
<accession>A0ABY5I4K1</accession>
<feature type="domain" description="HTH cro/C1-type" evidence="1">
    <location>
        <begin position="3"/>
        <end position="60"/>
    </location>
</feature>
<name>A0ABY5I4K1_9FIRM</name>
<protein>
    <submittedName>
        <fullName evidence="2">Helix-turn-helix transcriptional regulator</fullName>
    </submittedName>
</protein>
<gene>
    <name evidence="2" type="ORF">NMU03_02535</name>
</gene>
<dbReference type="InterPro" id="IPR001387">
    <property type="entry name" value="Cro/C1-type_HTH"/>
</dbReference>
<dbReference type="InterPro" id="IPR010982">
    <property type="entry name" value="Lambda_DNA-bd_dom_sf"/>
</dbReference>
<proteinExistence type="predicted"/>
<organism evidence="2 3">
    <name type="scientific">Allocoprobacillus halotolerans</name>
    <dbReference type="NCBI Taxonomy" id="2944914"/>
    <lineage>
        <taxon>Bacteria</taxon>
        <taxon>Bacillati</taxon>
        <taxon>Bacillota</taxon>
        <taxon>Erysipelotrichia</taxon>
        <taxon>Erysipelotrichales</taxon>
        <taxon>Erysipelotrichaceae</taxon>
        <taxon>Allocoprobacillus</taxon>
    </lineage>
</organism>
<evidence type="ECO:0000313" key="3">
    <source>
        <dbReference type="Proteomes" id="UP001060112"/>
    </source>
</evidence>
<reference evidence="2" key="1">
    <citation type="submission" date="2022-07" db="EMBL/GenBank/DDBJ databases">
        <title>Faecal culturing of patients with breast cancer.</title>
        <authorList>
            <person name="Teng N.M.Y."/>
            <person name="Kiu R."/>
            <person name="Evans R."/>
            <person name="Baker D.J."/>
            <person name="Zenner C."/>
            <person name="Robinson S.D."/>
            <person name="Hall L.J."/>
        </authorList>
    </citation>
    <scope>NUCLEOTIDE SEQUENCE</scope>
    <source>
        <strain evidence="2">LH1062</strain>
    </source>
</reference>